<organism evidence="1">
    <name type="scientific">Arundo donax</name>
    <name type="common">Giant reed</name>
    <name type="synonym">Donax arundinaceus</name>
    <dbReference type="NCBI Taxonomy" id="35708"/>
    <lineage>
        <taxon>Eukaryota</taxon>
        <taxon>Viridiplantae</taxon>
        <taxon>Streptophyta</taxon>
        <taxon>Embryophyta</taxon>
        <taxon>Tracheophyta</taxon>
        <taxon>Spermatophyta</taxon>
        <taxon>Magnoliopsida</taxon>
        <taxon>Liliopsida</taxon>
        <taxon>Poales</taxon>
        <taxon>Poaceae</taxon>
        <taxon>PACMAD clade</taxon>
        <taxon>Arundinoideae</taxon>
        <taxon>Arundineae</taxon>
        <taxon>Arundo</taxon>
    </lineage>
</organism>
<accession>A0A0A9DPG3</accession>
<proteinExistence type="predicted"/>
<reference evidence="1" key="2">
    <citation type="journal article" date="2015" name="Data Brief">
        <title>Shoot transcriptome of the giant reed, Arundo donax.</title>
        <authorList>
            <person name="Barrero R.A."/>
            <person name="Guerrero F.D."/>
            <person name="Moolhuijzen P."/>
            <person name="Goolsby J.A."/>
            <person name="Tidwell J."/>
            <person name="Bellgard S.E."/>
            <person name="Bellgard M.I."/>
        </authorList>
    </citation>
    <scope>NUCLEOTIDE SEQUENCE</scope>
    <source>
        <tissue evidence="1">Shoot tissue taken approximately 20 cm above the soil surface</tissue>
    </source>
</reference>
<name>A0A0A9DPG3_ARUDO</name>
<dbReference type="EMBL" id="GBRH01207411">
    <property type="protein sequence ID" value="JAD90484.1"/>
    <property type="molecule type" value="Transcribed_RNA"/>
</dbReference>
<reference evidence="1" key="1">
    <citation type="submission" date="2014-09" db="EMBL/GenBank/DDBJ databases">
        <authorList>
            <person name="Magalhaes I.L.F."/>
            <person name="Oliveira U."/>
            <person name="Santos F.R."/>
            <person name="Vidigal T.H.D.A."/>
            <person name="Brescovit A.D."/>
            <person name="Santos A.J."/>
        </authorList>
    </citation>
    <scope>NUCLEOTIDE SEQUENCE</scope>
    <source>
        <tissue evidence="1">Shoot tissue taken approximately 20 cm above the soil surface</tissue>
    </source>
</reference>
<sequence length="88" mass="9589">MESAEGGALLPDLASSSVPLPLRSKMARWSSSHLVRDPRRRRQDPIEGGHIGISTWGGARHRALRRRDLGGAEAAYCVSWIKASLMPA</sequence>
<evidence type="ECO:0000313" key="1">
    <source>
        <dbReference type="EMBL" id="JAD90484.1"/>
    </source>
</evidence>
<dbReference type="AlphaFoldDB" id="A0A0A9DPG3"/>
<protein>
    <submittedName>
        <fullName evidence="1">Uncharacterized protein</fullName>
    </submittedName>
</protein>